<proteinExistence type="predicted"/>
<organism evidence="1">
    <name type="scientific">Ectopseudomonas oleovorans</name>
    <name type="common">Pseudomonas oleovorans</name>
    <dbReference type="NCBI Taxonomy" id="301"/>
    <lineage>
        <taxon>Bacteria</taxon>
        <taxon>Pseudomonadati</taxon>
        <taxon>Pseudomonadota</taxon>
        <taxon>Gammaproteobacteria</taxon>
        <taxon>Pseudomonadales</taxon>
        <taxon>Pseudomonadaceae</taxon>
        <taxon>Ectopseudomonas</taxon>
    </lineage>
</organism>
<protein>
    <submittedName>
        <fullName evidence="1">Uncharacterized protein</fullName>
    </submittedName>
</protein>
<evidence type="ECO:0000313" key="1">
    <source>
        <dbReference type="EMBL" id="VDN65491.1"/>
    </source>
</evidence>
<gene>
    <name evidence="1" type="ORF">POT9AD_4516</name>
</gene>
<dbReference type="AlphaFoldDB" id="A0A653BBC8"/>
<accession>A0A653BBC8</accession>
<sequence>MNEPSLADKPGPDASRHAGKAFAACSRPATAHFESAMRIARTPSSGNTLAPTPAG</sequence>
<reference evidence="1" key="1">
    <citation type="submission" date="2018-11" db="EMBL/GenBank/DDBJ databases">
        <authorList>
            <consortium name="Genoscope - CEA"/>
            <person name="William W."/>
        </authorList>
    </citation>
    <scope>NUCLEOTIDE SEQUENCE [LARGE SCALE GENOMIC DNA]</scope>
    <source>
        <strain evidence="1">T9AD</strain>
    </source>
</reference>
<dbReference type="EMBL" id="LR130779">
    <property type="protein sequence ID" value="VDN65491.1"/>
    <property type="molecule type" value="Genomic_DNA"/>
</dbReference>
<name>A0A653BBC8_ECTOL</name>